<reference evidence="2 3" key="2">
    <citation type="journal article" date="2012" name="PLoS ONE">
        <title>An ancient pathway combining carbon dioxide fixation with the generation and utilization of a sodium ion gradient for ATP synthesis.</title>
        <authorList>
            <person name="Poehlein A."/>
            <person name="Schmidt S."/>
            <person name="Kaster A.K."/>
            <person name="Goenrich M."/>
            <person name="Vollmers J."/>
            <person name="Thurmer A."/>
            <person name="Bertsch J."/>
            <person name="Schuchmann K."/>
            <person name="Voigt B."/>
            <person name="Hecker M."/>
            <person name="Daniel R."/>
            <person name="Thauer R.K."/>
            <person name="Gottschalk G."/>
            <person name="Muller V."/>
        </authorList>
    </citation>
    <scope>NUCLEOTIDE SEQUENCE [LARGE SCALE GENOMIC DNA]</scope>
    <source>
        <strain evidence="3">ATCC 29683 / DSM 1030 / JCM 2381 / KCTC 1655 / WB1</strain>
    </source>
</reference>
<organism evidence="2 3">
    <name type="scientific">Acetobacterium woodii (strain ATCC 29683 / DSM 1030 / JCM 2381 / KCTC 1655 / WB1)</name>
    <dbReference type="NCBI Taxonomy" id="931626"/>
    <lineage>
        <taxon>Bacteria</taxon>
        <taxon>Bacillati</taxon>
        <taxon>Bacillota</taxon>
        <taxon>Clostridia</taxon>
        <taxon>Eubacteriales</taxon>
        <taxon>Eubacteriaceae</taxon>
        <taxon>Acetobacterium</taxon>
    </lineage>
</organism>
<dbReference type="SMART" id="SM00530">
    <property type="entry name" value="HTH_XRE"/>
    <property type="match status" value="1"/>
</dbReference>
<accession>H6LIW0</accession>
<dbReference type="eggNOG" id="COG1813">
    <property type="taxonomic scope" value="Bacteria"/>
</dbReference>
<evidence type="ECO:0000313" key="3">
    <source>
        <dbReference type="Proteomes" id="UP000007177"/>
    </source>
</evidence>
<dbReference type="Pfam" id="PF01381">
    <property type="entry name" value="HTH_3"/>
    <property type="match status" value="1"/>
</dbReference>
<evidence type="ECO:0000259" key="1">
    <source>
        <dbReference type="PROSITE" id="PS50943"/>
    </source>
</evidence>
<dbReference type="OrthoDB" id="1624259at2"/>
<dbReference type="InterPro" id="IPR010982">
    <property type="entry name" value="Lambda_DNA-bd_dom_sf"/>
</dbReference>
<dbReference type="STRING" id="931626.Awo_c31210"/>
<evidence type="ECO:0000313" key="2">
    <source>
        <dbReference type="EMBL" id="AFA49849.1"/>
    </source>
</evidence>
<dbReference type="Proteomes" id="UP000007177">
    <property type="component" value="Chromosome"/>
</dbReference>
<dbReference type="AlphaFoldDB" id="H6LIW0"/>
<gene>
    <name evidence="2" type="ordered locus">Awo_c31210</name>
</gene>
<dbReference type="CDD" id="cd00093">
    <property type="entry name" value="HTH_XRE"/>
    <property type="match status" value="1"/>
</dbReference>
<dbReference type="PROSITE" id="PS50943">
    <property type="entry name" value="HTH_CROC1"/>
    <property type="match status" value="1"/>
</dbReference>
<name>H6LIW0_ACEWD</name>
<dbReference type="InterPro" id="IPR001387">
    <property type="entry name" value="Cro/C1-type_HTH"/>
</dbReference>
<keyword evidence="3" id="KW-1185">Reference proteome</keyword>
<protein>
    <submittedName>
        <fullName evidence="2">Putative prophage LambdaCh01 transcriptional regulator</fullName>
    </submittedName>
</protein>
<dbReference type="EMBL" id="CP002987">
    <property type="protein sequence ID" value="AFA49849.1"/>
    <property type="molecule type" value="Genomic_DNA"/>
</dbReference>
<reference evidence="3" key="1">
    <citation type="submission" date="2011-07" db="EMBL/GenBank/DDBJ databases">
        <title>Complete genome sequence of Acetobacterium woodii.</title>
        <authorList>
            <person name="Poehlein A."/>
            <person name="Schmidt S."/>
            <person name="Kaster A.-K."/>
            <person name="Goenrich M."/>
            <person name="Vollmers J."/>
            <person name="Thuermer A."/>
            <person name="Gottschalk G."/>
            <person name="Thauer R.K."/>
            <person name="Daniel R."/>
            <person name="Mueller V."/>
        </authorList>
    </citation>
    <scope>NUCLEOTIDE SEQUENCE [LARGE SCALE GENOMIC DNA]</scope>
    <source>
        <strain evidence="3">ATCC 29683 / DSM 1030 / JCM 2381 / KCTC 1655 / WB1</strain>
    </source>
</reference>
<sequence length="162" mass="18872">MKETCKSIYRICRDHANLNQDEAAEKLDIHTHTLSNYELGKNVPPDEVILRMAKIYGTPWLPLLHLKENTLIGREIFPNIEVTNLPEAFLKFQAEISDIHPLESEMRKVILDNRIDEHEIETSETFIKEVMEGIMSGWSLIFSAIEKRPLLEQRSQNFTLVR</sequence>
<dbReference type="HOGENOM" id="CLU_120937_0_0_9"/>
<proteinExistence type="predicted"/>
<dbReference type="RefSeq" id="WP_014357446.1">
    <property type="nucleotide sequence ID" value="NC_016894.1"/>
</dbReference>
<dbReference type="SUPFAM" id="SSF47413">
    <property type="entry name" value="lambda repressor-like DNA-binding domains"/>
    <property type="match status" value="1"/>
</dbReference>
<dbReference type="Gene3D" id="1.10.260.40">
    <property type="entry name" value="lambda repressor-like DNA-binding domains"/>
    <property type="match status" value="1"/>
</dbReference>
<feature type="domain" description="HTH cro/C1-type" evidence="1">
    <location>
        <begin position="10"/>
        <end position="63"/>
    </location>
</feature>
<dbReference type="KEGG" id="awo:Awo_c31210"/>
<dbReference type="GO" id="GO:0003677">
    <property type="term" value="F:DNA binding"/>
    <property type="evidence" value="ECO:0007669"/>
    <property type="project" value="InterPro"/>
</dbReference>